<feature type="domain" description="Retrotransposon gag" evidence="1">
    <location>
        <begin position="35"/>
        <end position="118"/>
    </location>
</feature>
<sequence length="162" mass="19245">MEPYDGFTDPIDHLESYKVLMIIQEATDALLYIDFPVTIQKAARAWYSEFQLRSIDSFEQLKHSFVIYFNTNRNVPRTSDSLFSIKQGETETLRDFMAHFNKTTLEVKDLNEDIAISIMKRILMKIEEEEYLRHPSSMKASPRSHDRKKYCRFHYNHGHDTE</sequence>
<reference evidence="3" key="1">
    <citation type="submission" date="2025-08" db="UniProtKB">
        <authorList>
            <consortium name="RefSeq"/>
        </authorList>
    </citation>
    <scope>IDENTIFICATION</scope>
</reference>
<evidence type="ECO:0000313" key="2">
    <source>
        <dbReference type="Proteomes" id="UP000504607"/>
    </source>
</evidence>
<dbReference type="RefSeq" id="XP_010908278.1">
    <property type="nucleotide sequence ID" value="XM_010909976.1"/>
</dbReference>
<dbReference type="PANTHER" id="PTHR33223:SF10">
    <property type="entry name" value="AMINOTRANSFERASE-LIKE PLANT MOBILE DOMAIN-CONTAINING PROTEIN"/>
    <property type="match status" value="1"/>
</dbReference>
<evidence type="ECO:0000313" key="3">
    <source>
        <dbReference type="RefSeq" id="XP_010908278.1"/>
    </source>
</evidence>
<keyword evidence="2" id="KW-1185">Reference proteome</keyword>
<dbReference type="PANTHER" id="PTHR33223">
    <property type="entry name" value="CCHC-TYPE DOMAIN-CONTAINING PROTEIN"/>
    <property type="match status" value="1"/>
</dbReference>
<dbReference type="Proteomes" id="UP000504607">
    <property type="component" value="Unplaced"/>
</dbReference>
<name>A0A6I9QFG2_ELAGV</name>
<protein>
    <submittedName>
        <fullName evidence="3">Uncharacterized protein LOC105034719</fullName>
    </submittedName>
</protein>
<dbReference type="AlphaFoldDB" id="A0A6I9QFG2"/>
<dbReference type="InParanoid" id="A0A6I9QFG2"/>
<dbReference type="InterPro" id="IPR005162">
    <property type="entry name" value="Retrotrans_gag_dom"/>
</dbReference>
<gene>
    <name evidence="3" type="primary">LOC105034719</name>
</gene>
<dbReference type="Pfam" id="PF03732">
    <property type="entry name" value="Retrotrans_gag"/>
    <property type="match status" value="1"/>
</dbReference>
<evidence type="ECO:0000259" key="1">
    <source>
        <dbReference type="Pfam" id="PF03732"/>
    </source>
</evidence>
<accession>A0A6I9QFG2</accession>
<proteinExistence type="predicted"/>
<dbReference type="OrthoDB" id="1434155at2759"/>
<organism evidence="2 3">
    <name type="scientific">Elaeis guineensis var. tenera</name>
    <name type="common">Oil palm</name>
    <dbReference type="NCBI Taxonomy" id="51953"/>
    <lineage>
        <taxon>Eukaryota</taxon>
        <taxon>Viridiplantae</taxon>
        <taxon>Streptophyta</taxon>
        <taxon>Embryophyta</taxon>
        <taxon>Tracheophyta</taxon>
        <taxon>Spermatophyta</taxon>
        <taxon>Magnoliopsida</taxon>
        <taxon>Liliopsida</taxon>
        <taxon>Arecaceae</taxon>
        <taxon>Arecoideae</taxon>
        <taxon>Cocoseae</taxon>
        <taxon>Elaeidinae</taxon>
        <taxon>Elaeis</taxon>
    </lineage>
</organism>